<feature type="transmembrane region" description="Helical" evidence="7">
    <location>
        <begin position="243"/>
        <end position="263"/>
    </location>
</feature>
<feature type="transmembrane region" description="Helical" evidence="7">
    <location>
        <begin position="132"/>
        <end position="149"/>
    </location>
</feature>
<evidence type="ECO:0000256" key="1">
    <source>
        <dbReference type="ARBA" id="ARBA00004651"/>
    </source>
</evidence>
<reference evidence="9" key="1">
    <citation type="journal article" date="2019" name="Int. J. Syst. Evol. Microbiol.">
        <title>The Global Catalogue of Microorganisms (GCM) 10K type strain sequencing project: providing services to taxonomists for standard genome sequencing and annotation.</title>
        <authorList>
            <consortium name="The Broad Institute Genomics Platform"/>
            <consortium name="The Broad Institute Genome Sequencing Center for Infectious Disease"/>
            <person name="Wu L."/>
            <person name="Ma J."/>
        </authorList>
    </citation>
    <scope>NUCLEOTIDE SEQUENCE [LARGE SCALE GENOMIC DNA]</scope>
    <source>
        <strain evidence="9">JCM 15313</strain>
    </source>
</reference>
<evidence type="ECO:0000256" key="4">
    <source>
        <dbReference type="ARBA" id="ARBA00022989"/>
    </source>
</evidence>
<evidence type="ECO:0000256" key="5">
    <source>
        <dbReference type="ARBA" id="ARBA00023136"/>
    </source>
</evidence>
<gene>
    <name evidence="8" type="ORF">GCM10009799_22460</name>
</gene>
<protein>
    <submittedName>
        <fullName evidence="8">Lysylphosphatidylglycerol synthase transmembrane domain-containing protein</fullName>
    </submittedName>
</protein>
<proteinExistence type="predicted"/>
<comment type="subcellular location">
    <subcellularLocation>
        <location evidence="1">Cell membrane</location>
        <topology evidence="1">Multi-pass membrane protein</topology>
    </subcellularLocation>
</comment>
<evidence type="ECO:0000313" key="9">
    <source>
        <dbReference type="Proteomes" id="UP001501585"/>
    </source>
</evidence>
<keyword evidence="4 7" id="KW-1133">Transmembrane helix</keyword>
<feature type="region of interest" description="Disordered" evidence="6">
    <location>
        <begin position="312"/>
        <end position="373"/>
    </location>
</feature>
<feature type="transmembrane region" description="Helical" evidence="7">
    <location>
        <begin position="88"/>
        <end position="105"/>
    </location>
</feature>
<dbReference type="InterPro" id="IPR022791">
    <property type="entry name" value="L-PG_synthase/AglD"/>
</dbReference>
<evidence type="ECO:0000256" key="6">
    <source>
        <dbReference type="SAM" id="MobiDB-lite"/>
    </source>
</evidence>
<feature type="transmembrane region" description="Helical" evidence="7">
    <location>
        <begin position="212"/>
        <end position="231"/>
    </location>
</feature>
<evidence type="ECO:0000256" key="3">
    <source>
        <dbReference type="ARBA" id="ARBA00022692"/>
    </source>
</evidence>
<name>A0ABP5ECN3_9ACTN</name>
<feature type="transmembrane region" description="Helical" evidence="7">
    <location>
        <begin position="283"/>
        <end position="307"/>
    </location>
</feature>
<evidence type="ECO:0000256" key="2">
    <source>
        <dbReference type="ARBA" id="ARBA00022475"/>
    </source>
</evidence>
<keyword evidence="9" id="KW-1185">Reference proteome</keyword>
<dbReference type="PANTHER" id="PTHR40277:SF1">
    <property type="entry name" value="BLL5419 PROTEIN"/>
    <property type="match status" value="1"/>
</dbReference>
<keyword evidence="3 7" id="KW-0812">Transmembrane</keyword>
<evidence type="ECO:0000313" key="8">
    <source>
        <dbReference type="EMBL" id="GAA1995556.1"/>
    </source>
</evidence>
<organism evidence="8 9">
    <name type="scientific">Nocardiopsis rhodophaea</name>
    <dbReference type="NCBI Taxonomy" id="280238"/>
    <lineage>
        <taxon>Bacteria</taxon>
        <taxon>Bacillati</taxon>
        <taxon>Actinomycetota</taxon>
        <taxon>Actinomycetes</taxon>
        <taxon>Streptosporangiales</taxon>
        <taxon>Nocardiopsidaceae</taxon>
        <taxon>Nocardiopsis</taxon>
    </lineage>
</organism>
<keyword evidence="2" id="KW-1003">Cell membrane</keyword>
<feature type="transmembrane region" description="Helical" evidence="7">
    <location>
        <begin position="46"/>
        <end position="67"/>
    </location>
</feature>
<dbReference type="Proteomes" id="UP001501585">
    <property type="component" value="Unassembled WGS sequence"/>
</dbReference>
<sequence>MRDATVKGVFWPWARVLAAVALLAVLVWRLDTHALAGVLGSVGGTEFAAAAAAALVIGAATTALSAWRWRLVARALGMRLRMGRAVADYYRALLLNAILPTGVLGDVHRAVDHGRSSGDIGQGVRAVLLERAAGQAVLVGAGFALLLGAPAWGTALAPGRLSWVLPLVAGATALLAVWVLWGKGVPRWLRSVRLLLADARAALFTRGTGPGVLFLSTAVLIGHMALFLLAARTVGVTATMPELAPPAILALLAMAVPLNAAGWGPREAVTATAFGAAGLGAELGLATAVAYGILALAASLPGVAVLVTRRGNCPSPQEDRQPTVPAGTNRRGYQGEDANNGGYAANDATRLASTASPLRAEASDGLPTTPELV</sequence>
<evidence type="ECO:0000256" key="7">
    <source>
        <dbReference type="SAM" id="Phobius"/>
    </source>
</evidence>
<feature type="compositionally biased region" description="Low complexity" evidence="6">
    <location>
        <begin position="337"/>
        <end position="348"/>
    </location>
</feature>
<comment type="caution">
    <text evidence="8">The sequence shown here is derived from an EMBL/GenBank/DDBJ whole genome shotgun (WGS) entry which is preliminary data.</text>
</comment>
<feature type="transmembrane region" description="Helical" evidence="7">
    <location>
        <begin position="161"/>
        <end position="181"/>
    </location>
</feature>
<dbReference type="Pfam" id="PF03706">
    <property type="entry name" value="LPG_synthase_TM"/>
    <property type="match status" value="1"/>
</dbReference>
<accession>A0ABP5ECN3</accession>
<dbReference type="PANTHER" id="PTHR40277">
    <property type="entry name" value="BLL5419 PROTEIN"/>
    <property type="match status" value="1"/>
</dbReference>
<dbReference type="EMBL" id="BAAAPC010000008">
    <property type="protein sequence ID" value="GAA1995556.1"/>
    <property type="molecule type" value="Genomic_DNA"/>
</dbReference>
<keyword evidence="5 7" id="KW-0472">Membrane</keyword>